<comment type="caution">
    <text evidence="2">The sequence shown here is derived from an EMBL/GenBank/DDBJ whole genome shotgun (WGS) entry which is preliminary data.</text>
</comment>
<reference evidence="2 3" key="1">
    <citation type="submission" date="2015-07" db="EMBL/GenBank/DDBJ databases">
        <title>Comparative genomics of the Sigatoka disease complex on banana suggests a link between parallel evolutionary changes in Pseudocercospora fijiensis and Pseudocercospora eumusae and increased virulence on the banana host.</title>
        <authorList>
            <person name="Chang T.-C."/>
            <person name="Salvucci A."/>
            <person name="Crous P.W."/>
            <person name="Stergiopoulos I."/>
        </authorList>
    </citation>
    <scope>NUCLEOTIDE SEQUENCE [LARGE SCALE GENOMIC DNA]</scope>
    <source>
        <strain evidence="2 3">CBS 114824</strain>
    </source>
</reference>
<proteinExistence type="predicted"/>
<protein>
    <submittedName>
        <fullName evidence="2">Uncharacterized protein</fullName>
    </submittedName>
</protein>
<organism evidence="2 3">
    <name type="scientific">Pseudocercospora eumusae</name>
    <dbReference type="NCBI Taxonomy" id="321146"/>
    <lineage>
        <taxon>Eukaryota</taxon>
        <taxon>Fungi</taxon>
        <taxon>Dikarya</taxon>
        <taxon>Ascomycota</taxon>
        <taxon>Pezizomycotina</taxon>
        <taxon>Dothideomycetes</taxon>
        <taxon>Dothideomycetidae</taxon>
        <taxon>Mycosphaerellales</taxon>
        <taxon>Mycosphaerellaceae</taxon>
        <taxon>Pseudocercospora</taxon>
    </lineage>
</organism>
<dbReference type="EMBL" id="LFZN01000046">
    <property type="protein sequence ID" value="KXT02093.1"/>
    <property type="molecule type" value="Genomic_DNA"/>
</dbReference>
<feature type="region of interest" description="Disordered" evidence="1">
    <location>
        <begin position="161"/>
        <end position="189"/>
    </location>
</feature>
<dbReference type="AlphaFoldDB" id="A0A139HI50"/>
<keyword evidence="3" id="KW-1185">Reference proteome</keyword>
<feature type="compositionally biased region" description="Polar residues" evidence="1">
    <location>
        <begin position="161"/>
        <end position="171"/>
    </location>
</feature>
<evidence type="ECO:0000256" key="1">
    <source>
        <dbReference type="SAM" id="MobiDB-lite"/>
    </source>
</evidence>
<gene>
    <name evidence="2" type="ORF">AC578_6705</name>
</gene>
<sequence length="189" mass="21353">MAGAYLIGCHPGGSACYWQFRELAKMMSDDDNYQWRPEDLLTSAAVIIIAYKRCAKSLATRVLYERAANRACGKCTRLHKGACETLGPEWQGRIDRVRQLYEQYRAVIEELLGSEAFFMLHSMETRVKTAEVTDAFDHAVGLFQGLQSKIWHLVRQSTDSATHFPGSNSRSQEFETAKVMSGSVHRRGL</sequence>
<dbReference type="Proteomes" id="UP000070133">
    <property type="component" value="Unassembled WGS sequence"/>
</dbReference>
<evidence type="ECO:0000313" key="2">
    <source>
        <dbReference type="EMBL" id="KXT02093.1"/>
    </source>
</evidence>
<accession>A0A139HI50</accession>
<name>A0A139HI50_9PEZI</name>
<evidence type="ECO:0000313" key="3">
    <source>
        <dbReference type="Proteomes" id="UP000070133"/>
    </source>
</evidence>